<organism evidence="1">
    <name type="scientific">Anguilla anguilla</name>
    <name type="common">European freshwater eel</name>
    <name type="synonym">Muraena anguilla</name>
    <dbReference type="NCBI Taxonomy" id="7936"/>
    <lineage>
        <taxon>Eukaryota</taxon>
        <taxon>Metazoa</taxon>
        <taxon>Chordata</taxon>
        <taxon>Craniata</taxon>
        <taxon>Vertebrata</taxon>
        <taxon>Euteleostomi</taxon>
        <taxon>Actinopterygii</taxon>
        <taxon>Neopterygii</taxon>
        <taxon>Teleostei</taxon>
        <taxon>Anguilliformes</taxon>
        <taxon>Anguillidae</taxon>
        <taxon>Anguilla</taxon>
    </lineage>
</organism>
<evidence type="ECO:0000313" key="1">
    <source>
        <dbReference type="EMBL" id="JAH06563.1"/>
    </source>
</evidence>
<protein>
    <submittedName>
        <fullName evidence="1">Uncharacterized protein</fullName>
    </submittedName>
</protein>
<reference evidence="1" key="1">
    <citation type="submission" date="2014-11" db="EMBL/GenBank/DDBJ databases">
        <authorList>
            <person name="Amaro Gonzalez C."/>
        </authorList>
    </citation>
    <scope>NUCLEOTIDE SEQUENCE</scope>
</reference>
<dbReference type="EMBL" id="GBXM01102014">
    <property type="protein sequence ID" value="JAH06563.1"/>
    <property type="molecule type" value="Transcribed_RNA"/>
</dbReference>
<name>A0A0E9PRS0_ANGAN</name>
<accession>A0A0E9PRS0</accession>
<sequence length="15" mass="1882">MMSSLNFFFHRCTNF</sequence>
<reference evidence="1" key="2">
    <citation type="journal article" date="2015" name="Fish Shellfish Immunol.">
        <title>Early steps in the European eel (Anguilla anguilla)-Vibrio vulnificus interaction in the gills: Role of the RtxA13 toxin.</title>
        <authorList>
            <person name="Callol A."/>
            <person name="Pajuelo D."/>
            <person name="Ebbesson L."/>
            <person name="Teles M."/>
            <person name="MacKenzie S."/>
            <person name="Amaro C."/>
        </authorList>
    </citation>
    <scope>NUCLEOTIDE SEQUENCE</scope>
</reference>
<proteinExistence type="predicted"/>